<dbReference type="Gene3D" id="2.60.120.10">
    <property type="entry name" value="Jelly Rolls"/>
    <property type="match status" value="1"/>
</dbReference>
<dbReference type="InterPro" id="IPR018490">
    <property type="entry name" value="cNMP-bd_dom_sf"/>
</dbReference>
<dbReference type="WBParaSite" id="maker-uti_cns_0003567-snap-gene-0.7-mRNA-1">
    <property type="protein sequence ID" value="maker-uti_cns_0003567-snap-gene-0.7-mRNA-1"/>
    <property type="gene ID" value="maker-uti_cns_0003567-snap-gene-0.7"/>
</dbReference>
<dbReference type="SUPFAM" id="SSF51206">
    <property type="entry name" value="cAMP-binding domain-like"/>
    <property type="match status" value="1"/>
</dbReference>
<evidence type="ECO:0000256" key="1">
    <source>
        <dbReference type="SAM" id="MobiDB-lite"/>
    </source>
</evidence>
<evidence type="ECO:0000313" key="4">
    <source>
        <dbReference type="WBParaSite" id="maker-uti_cns_0003567-snap-gene-0.7-mRNA-1"/>
    </source>
</evidence>
<dbReference type="InterPro" id="IPR014710">
    <property type="entry name" value="RmlC-like_jellyroll"/>
</dbReference>
<dbReference type="PANTHER" id="PTHR23011:SF43">
    <property type="entry name" value="CYCLIC NUCLEOTIDE-BINDING DOMAIN-CONTAINING PROTEIN 2"/>
    <property type="match status" value="1"/>
</dbReference>
<dbReference type="AlphaFoldDB" id="A0A1I8GXI7"/>
<keyword evidence="3" id="KW-1185">Reference proteome</keyword>
<reference evidence="4" key="1">
    <citation type="submission" date="2016-11" db="UniProtKB">
        <authorList>
            <consortium name="WormBaseParasite"/>
        </authorList>
    </citation>
    <scope>IDENTIFICATION</scope>
</reference>
<dbReference type="InterPro" id="IPR000595">
    <property type="entry name" value="cNMP-bd_dom"/>
</dbReference>
<accession>A0A1I8GXI7</accession>
<feature type="region of interest" description="Disordered" evidence="1">
    <location>
        <begin position="102"/>
        <end position="129"/>
    </location>
</feature>
<feature type="domain" description="Cyclic nucleotide-binding" evidence="2">
    <location>
        <begin position="1"/>
        <end position="70"/>
    </location>
</feature>
<name>A0A1I8GXI7_9PLAT</name>
<protein>
    <submittedName>
        <fullName evidence="4">Cyclic nucleotide-binding domain-containing protein</fullName>
    </submittedName>
</protein>
<dbReference type="PROSITE" id="PS50042">
    <property type="entry name" value="CNMP_BINDING_3"/>
    <property type="match status" value="1"/>
</dbReference>
<organism evidence="3 4">
    <name type="scientific">Macrostomum lignano</name>
    <dbReference type="NCBI Taxonomy" id="282301"/>
    <lineage>
        <taxon>Eukaryota</taxon>
        <taxon>Metazoa</taxon>
        <taxon>Spiralia</taxon>
        <taxon>Lophotrochozoa</taxon>
        <taxon>Platyhelminthes</taxon>
        <taxon>Rhabditophora</taxon>
        <taxon>Macrostomorpha</taxon>
        <taxon>Macrostomida</taxon>
        <taxon>Macrostomidae</taxon>
        <taxon>Macrostomum</taxon>
    </lineage>
</organism>
<dbReference type="Pfam" id="PF00027">
    <property type="entry name" value="cNMP_binding"/>
    <property type="match status" value="1"/>
</dbReference>
<dbReference type="Proteomes" id="UP000095280">
    <property type="component" value="Unplaced"/>
</dbReference>
<dbReference type="CDD" id="cd00038">
    <property type="entry name" value="CAP_ED"/>
    <property type="match status" value="1"/>
</dbReference>
<proteinExistence type="predicted"/>
<evidence type="ECO:0000259" key="2">
    <source>
        <dbReference type="PROSITE" id="PS50042"/>
    </source>
</evidence>
<dbReference type="PANTHER" id="PTHR23011">
    <property type="entry name" value="CYCLIC NUCLEOTIDE-BINDING DOMAIN CONTAINING PROTEIN"/>
    <property type="match status" value="1"/>
</dbReference>
<dbReference type="GO" id="GO:0007283">
    <property type="term" value="P:spermatogenesis"/>
    <property type="evidence" value="ECO:0007669"/>
    <property type="project" value="TreeGrafter"/>
</dbReference>
<evidence type="ECO:0000313" key="3">
    <source>
        <dbReference type="Proteomes" id="UP000095280"/>
    </source>
</evidence>
<dbReference type="GO" id="GO:0030552">
    <property type="term" value="F:cAMP binding"/>
    <property type="evidence" value="ECO:0007669"/>
    <property type="project" value="TreeGrafter"/>
</dbReference>
<sequence>GHIGYSFYMIFSGGVVVRTAASTDAGSESVRLRKGDAFGERALLLETNRNATVTTETQLTELLIIYDECFAESGLAAYFRARVEQTAQFLRRVPLLSSLASPARQPAVSEDGPRTETESEPQSVEPEPAEAKINSFASSCVQLDYLDGFQIVSDSRRTDCVWFLMSGSADCYRLLNEPDCLMAKVGRLVPGSAF</sequence>